<comment type="caution">
    <text evidence="1">The sequence shown here is derived from an EMBL/GenBank/DDBJ whole genome shotgun (WGS) entry which is preliminary data.</text>
</comment>
<gene>
    <name evidence="1" type="ORF">OHK93_001809</name>
</gene>
<name>A0AA43TY33_9LECA</name>
<dbReference type="Proteomes" id="UP001161017">
    <property type="component" value="Unassembled WGS sequence"/>
</dbReference>
<accession>A0AA43TY33</accession>
<evidence type="ECO:0000313" key="2">
    <source>
        <dbReference type="Proteomes" id="UP001161017"/>
    </source>
</evidence>
<protein>
    <submittedName>
        <fullName evidence="1">Uncharacterized protein</fullName>
    </submittedName>
</protein>
<organism evidence="1 2">
    <name type="scientific">Ramalina farinacea</name>
    <dbReference type="NCBI Taxonomy" id="258253"/>
    <lineage>
        <taxon>Eukaryota</taxon>
        <taxon>Fungi</taxon>
        <taxon>Dikarya</taxon>
        <taxon>Ascomycota</taxon>
        <taxon>Pezizomycotina</taxon>
        <taxon>Lecanoromycetes</taxon>
        <taxon>OSLEUM clade</taxon>
        <taxon>Lecanoromycetidae</taxon>
        <taxon>Lecanorales</taxon>
        <taxon>Lecanorineae</taxon>
        <taxon>Ramalinaceae</taxon>
        <taxon>Ramalina</taxon>
    </lineage>
</organism>
<reference evidence="1" key="1">
    <citation type="journal article" date="2023" name="Genome Biol. Evol.">
        <title>First Whole Genome Sequence and Flow Cytometry Genome Size Data for the Lichen-Forming Fungus Ramalina farinacea (Ascomycota).</title>
        <authorList>
            <person name="Llewellyn T."/>
            <person name="Mian S."/>
            <person name="Hill R."/>
            <person name="Leitch I.J."/>
            <person name="Gaya E."/>
        </authorList>
    </citation>
    <scope>NUCLEOTIDE SEQUENCE</scope>
    <source>
        <strain evidence="1">LIQ254RAFAR</strain>
    </source>
</reference>
<proteinExistence type="predicted"/>
<evidence type="ECO:0000313" key="1">
    <source>
        <dbReference type="EMBL" id="MDI1490605.1"/>
    </source>
</evidence>
<keyword evidence="2" id="KW-1185">Reference proteome</keyword>
<sequence>MPRRLYPVEQRQTTDWEGHFIPKAMIDHLFPTCVVRVVIQDDETKAGEAIYFEITKVKDGTFWGTARDTYRSNTIGLQNPITLKEGDQFTWRREHINEIPLNTWHPWQPKRYIKLVRGLEGDIQDKGCMTGVRGT</sequence>
<dbReference type="AlphaFoldDB" id="A0AA43TY33"/>
<dbReference type="EMBL" id="JAPUFD010000012">
    <property type="protein sequence ID" value="MDI1490605.1"/>
    <property type="molecule type" value="Genomic_DNA"/>
</dbReference>